<organism evidence="1 2">
    <name type="scientific">Desulfofustis glycolicus DSM 9705</name>
    <dbReference type="NCBI Taxonomy" id="1121409"/>
    <lineage>
        <taxon>Bacteria</taxon>
        <taxon>Pseudomonadati</taxon>
        <taxon>Thermodesulfobacteriota</taxon>
        <taxon>Desulfobulbia</taxon>
        <taxon>Desulfobulbales</taxon>
        <taxon>Desulfocapsaceae</taxon>
        <taxon>Desulfofustis</taxon>
    </lineage>
</organism>
<name>A0A1M5YN49_9BACT</name>
<evidence type="ECO:0000313" key="2">
    <source>
        <dbReference type="Proteomes" id="UP000184139"/>
    </source>
</evidence>
<sequence>MWSKCRISSGGRMNKTSNNRVVRIKKSTLKRLHSISREDSKKKYEELLNRTNEKVAAF</sequence>
<evidence type="ECO:0000313" key="1">
    <source>
        <dbReference type="EMBL" id="SHI13003.1"/>
    </source>
</evidence>
<dbReference type="AlphaFoldDB" id="A0A1M5YN49"/>
<keyword evidence="2" id="KW-1185">Reference proteome</keyword>
<proteinExistence type="predicted"/>
<accession>A0A1M5YN49</accession>
<dbReference type="Proteomes" id="UP000184139">
    <property type="component" value="Unassembled WGS sequence"/>
</dbReference>
<gene>
    <name evidence="1" type="ORF">SAMN02745124_04203</name>
</gene>
<dbReference type="EMBL" id="FQXS01000043">
    <property type="protein sequence ID" value="SHI13003.1"/>
    <property type="molecule type" value="Genomic_DNA"/>
</dbReference>
<reference evidence="1" key="1">
    <citation type="submission" date="2016-11" db="EMBL/GenBank/DDBJ databases">
        <authorList>
            <person name="Jaros S."/>
            <person name="Januszkiewicz K."/>
            <person name="Wedrychowicz H."/>
        </authorList>
    </citation>
    <scope>NUCLEOTIDE SEQUENCE [LARGE SCALE GENOMIC DNA]</scope>
    <source>
        <strain evidence="1">DSM 9705</strain>
    </source>
</reference>
<protein>
    <submittedName>
        <fullName evidence="1">Uncharacterized protein</fullName>
    </submittedName>
</protein>